<evidence type="ECO:0000256" key="3">
    <source>
        <dbReference type="ARBA" id="ARBA00023125"/>
    </source>
</evidence>
<dbReference type="PANTHER" id="PTHR30346:SF0">
    <property type="entry name" value="HCA OPERON TRANSCRIPTIONAL ACTIVATOR HCAR"/>
    <property type="match status" value="1"/>
</dbReference>
<reference evidence="6 7" key="1">
    <citation type="submission" date="2018-03" db="EMBL/GenBank/DDBJ databases">
        <title>Genomic Encyclopedia of Archaeal and Bacterial Type Strains, Phase II (KMG-II): from individual species to whole genera.</title>
        <authorList>
            <person name="Goeker M."/>
        </authorList>
    </citation>
    <scope>NUCLEOTIDE SEQUENCE [LARGE SCALE GENOMIC DNA]</scope>
    <source>
        <strain evidence="6 7">DSM 45348</strain>
    </source>
</reference>
<evidence type="ECO:0000259" key="5">
    <source>
        <dbReference type="Pfam" id="PF03466"/>
    </source>
</evidence>
<name>A0A2T0SFE8_9ACTN</name>
<dbReference type="GO" id="GO:0003677">
    <property type="term" value="F:DNA binding"/>
    <property type="evidence" value="ECO:0007669"/>
    <property type="project" value="UniProtKB-KW"/>
</dbReference>
<keyword evidence="2" id="KW-0805">Transcription regulation</keyword>
<feature type="domain" description="LysR substrate-binding" evidence="5">
    <location>
        <begin position="5"/>
        <end position="143"/>
    </location>
</feature>
<protein>
    <submittedName>
        <fullName evidence="6">LysR substrate binding domain-containing protein</fullName>
    </submittedName>
</protein>
<evidence type="ECO:0000313" key="6">
    <source>
        <dbReference type="EMBL" id="PRY32131.1"/>
    </source>
</evidence>
<evidence type="ECO:0000313" key="7">
    <source>
        <dbReference type="Proteomes" id="UP000239209"/>
    </source>
</evidence>
<proteinExistence type="inferred from homology"/>
<evidence type="ECO:0000256" key="1">
    <source>
        <dbReference type="ARBA" id="ARBA00009437"/>
    </source>
</evidence>
<dbReference type="Proteomes" id="UP000239209">
    <property type="component" value="Unassembled WGS sequence"/>
</dbReference>
<dbReference type="EMBL" id="PVZG01000002">
    <property type="protein sequence ID" value="PRY32131.1"/>
    <property type="molecule type" value="Genomic_DNA"/>
</dbReference>
<dbReference type="GO" id="GO:0032993">
    <property type="term" value="C:protein-DNA complex"/>
    <property type="evidence" value="ECO:0007669"/>
    <property type="project" value="TreeGrafter"/>
</dbReference>
<sequence>MPAGNLDVTVLYEEPRVLVLPAFHRLAGKETVTPGDFAAEPMVACAGAPAPWIGFWRLEPGTRHRPAPVAPLVADAVEDKLDAVADGRAVALLPARDRRLTGRDDLATVAVEGIEPCHVVVATRRGDDNPLVAGFREAAGTHLRHP</sequence>
<keyword evidence="3" id="KW-0238">DNA-binding</keyword>
<evidence type="ECO:0000256" key="2">
    <source>
        <dbReference type="ARBA" id="ARBA00023015"/>
    </source>
</evidence>
<organism evidence="6 7">
    <name type="scientific">Pseudosporangium ferrugineum</name>
    <dbReference type="NCBI Taxonomy" id="439699"/>
    <lineage>
        <taxon>Bacteria</taxon>
        <taxon>Bacillati</taxon>
        <taxon>Actinomycetota</taxon>
        <taxon>Actinomycetes</taxon>
        <taxon>Micromonosporales</taxon>
        <taxon>Micromonosporaceae</taxon>
        <taxon>Pseudosporangium</taxon>
    </lineage>
</organism>
<dbReference type="PANTHER" id="PTHR30346">
    <property type="entry name" value="TRANSCRIPTIONAL DUAL REGULATOR HCAR-RELATED"/>
    <property type="match status" value="1"/>
</dbReference>
<dbReference type="SUPFAM" id="SSF53850">
    <property type="entry name" value="Periplasmic binding protein-like II"/>
    <property type="match status" value="1"/>
</dbReference>
<accession>A0A2T0SFE8</accession>
<comment type="caution">
    <text evidence="6">The sequence shown here is derived from an EMBL/GenBank/DDBJ whole genome shotgun (WGS) entry which is preliminary data.</text>
</comment>
<evidence type="ECO:0000256" key="4">
    <source>
        <dbReference type="ARBA" id="ARBA00023163"/>
    </source>
</evidence>
<dbReference type="InterPro" id="IPR005119">
    <property type="entry name" value="LysR_subst-bd"/>
</dbReference>
<dbReference type="AlphaFoldDB" id="A0A2T0SFE8"/>
<comment type="similarity">
    <text evidence="1">Belongs to the LysR transcriptional regulatory family.</text>
</comment>
<keyword evidence="4" id="KW-0804">Transcription</keyword>
<dbReference type="Pfam" id="PF03466">
    <property type="entry name" value="LysR_substrate"/>
    <property type="match status" value="1"/>
</dbReference>
<dbReference type="Gene3D" id="3.40.190.10">
    <property type="entry name" value="Periplasmic binding protein-like II"/>
    <property type="match status" value="2"/>
</dbReference>
<gene>
    <name evidence="6" type="ORF">CLV70_102342</name>
</gene>
<dbReference type="GO" id="GO:0003700">
    <property type="term" value="F:DNA-binding transcription factor activity"/>
    <property type="evidence" value="ECO:0007669"/>
    <property type="project" value="TreeGrafter"/>
</dbReference>
<keyword evidence="7" id="KW-1185">Reference proteome</keyword>